<feature type="region of interest" description="Disordered" evidence="1">
    <location>
        <begin position="276"/>
        <end position="300"/>
    </location>
</feature>
<dbReference type="AlphaFoldDB" id="A0A0L8G0E8"/>
<evidence type="ECO:0000256" key="1">
    <source>
        <dbReference type="SAM" id="MobiDB-lite"/>
    </source>
</evidence>
<dbReference type="Gene3D" id="3.60.10.10">
    <property type="entry name" value="Endonuclease/exonuclease/phosphatase"/>
    <property type="match status" value="1"/>
</dbReference>
<accession>A0A0L8G0E8</accession>
<dbReference type="EMBL" id="KQ424883">
    <property type="protein sequence ID" value="KOF70294.1"/>
    <property type="molecule type" value="Genomic_DNA"/>
</dbReference>
<organism evidence="2">
    <name type="scientific">Octopus bimaculoides</name>
    <name type="common">California two-spotted octopus</name>
    <dbReference type="NCBI Taxonomy" id="37653"/>
    <lineage>
        <taxon>Eukaryota</taxon>
        <taxon>Metazoa</taxon>
        <taxon>Spiralia</taxon>
        <taxon>Lophotrochozoa</taxon>
        <taxon>Mollusca</taxon>
        <taxon>Cephalopoda</taxon>
        <taxon>Coleoidea</taxon>
        <taxon>Octopodiformes</taxon>
        <taxon>Octopoda</taxon>
        <taxon>Incirrata</taxon>
        <taxon>Octopodidae</taxon>
        <taxon>Octopus</taxon>
    </lineage>
</organism>
<dbReference type="OrthoDB" id="6242193at2759"/>
<dbReference type="InterPro" id="IPR036691">
    <property type="entry name" value="Endo/exonu/phosph_ase_sf"/>
</dbReference>
<reference evidence="2" key="1">
    <citation type="submission" date="2015-07" db="EMBL/GenBank/DDBJ databases">
        <title>MeaNS - Measles Nucleotide Surveillance Program.</title>
        <authorList>
            <person name="Tran T."/>
            <person name="Druce J."/>
        </authorList>
    </citation>
    <scope>NUCLEOTIDE SEQUENCE</scope>
    <source>
        <strain evidence="2">UCB-OBI-ISO-001</strain>
        <tissue evidence="2">Gonad</tissue>
    </source>
</reference>
<feature type="compositionally biased region" description="Basic and acidic residues" evidence="1">
    <location>
        <begin position="280"/>
        <end position="293"/>
    </location>
</feature>
<proteinExistence type="predicted"/>
<sequence length="300" mass="34963">MNENGELLADFCAGNELTIGGTLFPHRRCHKTTWVSPDQQTENQIDHIALRQRWRSSLQDVRAKREADIGSDHHLVIAKLKVKLSTRRRQTNPRVKLDVQKLKKEESKQSFQLALHNRFQALQTEEAEANVEESWTNLKEATVGVSKEVLGRRPVSRKLWISDETGQKVEENKMLKELNQARTHQQKQAVTSKYSEVVREVKKKQRRDRRKYFNEVADEAETAVRQGDLMALYSTIRLLSGRRSNPVRPVKDKVGRLLTSIEDQLARWKEHFQETLNRPSRQDPKEMEIDRTHCGKNPQM</sequence>
<evidence type="ECO:0008006" key="3">
    <source>
        <dbReference type="Google" id="ProtNLM"/>
    </source>
</evidence>
<gene>
    <name evidence="2" type="ORF">OCBIM_22003106mg</name>
</gene>
<dbReference type="STRING" id="37653.A0A0L8G0E8"/>
<name>A0A0L8G0E8_OCTBM</name>
<dbReference type="SUPFAM" id="SSF56219">
    <property type="entry name" value="DNase I-like"/>
    <property type="match status" value="1"/>
</dbReference>
<evidence type="ECO:0000313" key="2">
    <source>
        <dbReference type="EMBL" id="KOF70294.1"/>
    </source>
</evidence>
<protein>
    <recommendedName>
        <fullName evidence="3">Endonuclease/exonuclease/phosphatase domain-containing protein</fullName>
    </recommendedName>
</protein>